<evidence type="ECO:0000259" key="5">
    <source>
        <dbReference type="PROSITE" id="PS50089"/>
    </source>
</evidence>
<dbReference type="PROSITE" id="PS00518">
    <property type="entry name" value="ZF_RING_1"/>
    <property type="match status" value="1"/>
</dbReference>
<keyword evidence="3" id="KW-0862">Zinc</keyword>
<dbReference type="SUPFAM" id="SSF57850">
    <property type="entry name" value="RING/U-box"/>
    <property type="match status" value="1"/>
</dbReference>
<dbReference type="PROSITE" id="PS50089">
    <property type="entry name" value="ZF_RING_2"/>
    <property type="match status" value="1"/>
</dbReference>
<dbReference type="InterPro" id="IPR013083">
    <property type="entry name" value="Znf_RING/FYVE/PHD"/>
</dbReference>
<keyword evidence="1" id="KW-0479">Metal-binding</keyword>
<evidence type="ECO:0000256" key="3">
    <source>
        <dbReference type="ARBA" id="ARBA00022833"/>
    </source>
</evidence>
<dbReference type="GO" id="GO:0008270">
    <property type="term" value="F:zinc ion binding"/>
    <property type="evidence" value="ECO:0007669"/>
    <property type="project" value="UniProtKB-KW"/>
</dbReference>
<dbReference type="PANTHER" id="PTHR10131:SF94">
    <property type="entry name" value="TNF RECEPTOR-ASSOCIATED FACTOR 4"/>
    <property type="match status" value="1"/>
</dbReference>
<dbReference type="InterPro" id="IPR001841">
    <property type="entry name" value="Znf_RING"/>
</dbReference>
<name>A0A814ZZM3_9BILA</name>
<dbReference type="SMART" id="SM00504">
    <property type="entry name" value="Ubox"/>
    <property type="match status" value="1"/>
</dbReference>
<dbReference type="GO" id="GO:0004842">
    <property type="term" value="F:ubiquitin-protein transferase activity"/>
    <property type="evidence" value="ECO:0007669"/>
    <property type="project" value="InterPro"/>
</dbReference>
<gene>
    <name evidence="6" type="ORF">JYZ213_LOCUS29553</name>
    <name evidence="7" type="ORF">OXD698_LOCUS5192</name>
</gene>
<keyword evidence="2 4" id="KW-0863">Zinc-finger</keyword>
<dbReference type="Gene3D" id="3.30.40.10">
    <property type="entry name" value="Zinc/RING finger domain, C3HC4 (zinc finger)"/>
    <property type="match status" value="2"/>
</dbReference>
<sequence>MTNINYEYIDEQSIDANYKCSICMKPFQYPVTTPCDHTFCQECIQHWLNENHLSCPICRQHLLENQLIPITTRLILNILDQLVVKCLQCGQNDIQRGNFNDHIKKICSKSILSCTASDIQCPWSGTREELEKHLSICNYTQLRSVLSQFMNKNQLFEQQIQTLTNHVQTLQTAASNPISRLITFDKLIEIENKIDSGVIPELYQNLKWINVWYMHEKWVELNHVLSGWKNAYTNNHTCVAFNGKGSSMKICSQHKGLYSFSLISFEATAAWHDNLRINAIGKRIKQVIYSTIITLQFTHSQVFQFDWKNLDEIEFIPLDGVQHSGIEYDEKYFALTWIILG</sequence>
<reference evidence="6" key="1">
    <citation type="submission" date="2021-02" db="EMBL/GenBank/DDBJ databases">
        <authorList>
            <person name="Nowell W R."/>
        </authorList>
    </citation>
    <scope>NUCLEOTIDE SEQUENCE</scope>
</reference>
<evidence type="ECO:0000313" key="8">
    <source>
        <dbReference type="Proteomes" id="UP000663845"/>
    </source>
</evidence>
<organism evidence="6 8">
    <name type="scientific">Adineta steineri</name>
    <dbReference type="NCBI Taxonomy" id="433720"/>
    <lineage>
        <taxon>Eukaryota</taxon>
        <taxon>Metazoa</taxon>
        <taxon>Spiralia</taxon>
        <taxon>Gnathifera</taxon>
        <taxon>Rotifera</taxon>
        <taxon>Eurotatoria</taxon>
        <taxon>Bdelloidea</taxon>
        <taxon>Adinetida</taxon>
        <taxon>Adinetidae</taxon>
        <taxon>Adineta</taxon>
    </lineage>
</organism>
<dbReference type="Proteomes" id="UP000663845">
    <property type="component" value="Unassembled WGS sequence"/>
</dbReference>
<accession>A0A814ZZM3</accession>
<dbReference type="InterPro" id="IPR003613">
    <property type="entry name" value="Ubox_domain"/>
</dbReference>
<dbReference type="InterPro" id="IPR027370">
    <property type="entry name" value="Znf-RING_euk"/>
</dbReference>
<proteinExistence type="predicted"/>
<feature type="domain" description="RING-type" evidence="5">
    <location>
        <begin position="20"/>
        <end position="59"/>
    </location>
</feature>
<evidence type="ECO:0000313" key="6">
    <source>
        <dbReference type="EMBL" id="CAF1249822.1"/>
    </source>
</evidence>
<dbReference type="EMBL" id="CAJNOG010000454">
    <property type="protein sequence ID" value="CAF1249822.1"/>
    <property type="molecule type" value="Genomic_DNA"/>
</dbReference>
<dbReference type="SUPFAM" id="SSF49599">
    <property type="entry name" value="TRAF domain-like"/>
    <property type="match status" value="1"/>
</dbReference>
<dbReference type="PANTHER" id="PTHR10131">
    <property type="entry name" value="TNF RECEPTOR ASSOCIATED FACTOR"/>
    <property type="match status" value="1"/>
</dbReference>
<dbReference type="InterPro" id="IPR017907">
    <property type="entry name" value="Znf_RING_CS"/>
</dbReference>
<dbReference type="AlphaFoldDB" id="A0A814ZZM3"/>
<dbReference type="EMBL" id="CAJOAZ010000207">
    <property type="protein sequence ID" value="CAF3576652.1"/>
    <property type="molecule type" value="Genomic_DNA"/>
</dbReference>
<evidence type="ECO:0000313" key="7">
    <source>
        <dbReference type="EMBL" id="CAF3576652.1"/>
    </source>
</evidence>
<dbReference type="SMART" id="SM00184">
    <property type="entry name" value="RING"/>
    <property type="match status" value="1"/>
</dbReference>
<dbReference type="Pfam" id="PF13445">
    <property type="entry name" value="zf-RING_UBOX"/>
    <property type="match status" value="1"/>
</dbReference>
<comment type="caution">
    <text evidence="6">The sequence shown here is derived from an EMBL/GenBank/DDBJ whole genome shotgun (WGS) entry which is preliminary data.</text>
</comment>
<dbReference type="Proteomes" id="UP000663844">
    <property type="component" value="Unassembled WGS sequence"/>
</dbReference>
<evidence type="ECO:0000256" key="4">
    <source>
        <dbReference type="PROSITE-ProRule" id="PRU00175"/>
    </source>
</evidence>
<protein>
    <recommendedName>
        <fullName evidence="5">RING-type domain-containing protein</fullName>
    </recommendedName>
</protein>
<evidence type="ECO:0000256" key="1">
    <source>
        <dbReference type="ARBA" id="ARBA00022723"/>
    </source>
</evidence>
<evidence type="ECO:0000256" key="2">
    <source>
        <dbReference type="ARBA" id="ARBA00022771"/>
    </source>
</evidence>
<dbReference type="GO" id="GO:0016567">
    <property type="term" value="P:protein ubiquitination"/>
    <property type="evidence" value="ECO:0007669"/>
    <property type="project" value="InterPro"/>
</dbReference>